<feature type="transmembrane region" description="Helical" evidence="4">
    <location>
        <begin position="211"/>
        <end position="233"/>
    </location>
</feature>
<evidence type="ECO:0000256" key="2">
    <source>
        <dbReference type="ARBA" id="ARBA00023004"/>
    </source>
</evidence>
<comment type="caution">
    <text evidence="6">The sequence shown here is derived from an EMBL/GenBank/DDBJ whole genome shotgun (WGS) entry which is preliminary data.</text>
</comment>
<protein>
    <submittedName>
        <fullName evidence="6">Tricarballylate utilization 4Fe-4S protein TcuB</fullName>
    </submittedName>
</protein>
<accession>A0ABS9YDK1</accession>
<dbReference type="InterPro" id="IPR036197">
    <property type="entry name" value="NarG-like_sf"/>
</dbReference>
<keyword evidence="3" id="KW-0411">Iron-sulfur</keyword>
<dbReference type="InterPro" id="IPR017900">
    <property type="entry name" value="4Fe4S_Fe_S_CS"/>
</dbReference>
<dbReference type="PROSITE" id="PS00198">
    <property type="entry name" value="4FE4S_FER_1"/>
    <property type="match status" value="1"/>
</dbReference>
<dbReference type="SUPFAM" id="SSF54862">
    <property type="entry name" value="4Fe-4S ferredoxins"/>
    <property type="match status" value="1"/>
</dbReference>
<dbReference type="EMBL" id="JALDAY010000009">
    <property type="protein sequence ID" value="MCI3275303.1"/>
    <property type="molecule type" value="Genomic_DNA"/>
</dbReference>
<dbReference type="SUPFAM" id="SSF103501">
    <property type="entry name" value="Respiratory nitrate reductase 1 gamma chain"/>
    <property type="match status" value="1"/>
</dbReference>
<proteinExistence type="predicted"/>
<reference evidence="6" key="1">
    <citation type="submission" date="2022-03" db="EMBL/GenBank/DDBJ databases">
        <title>Streptomyces 7R015 and 7R016 isolated from Barleria lupulina in Thailand.</title>
        <authorList>
            <person name="Kanchanasin P."/>
            <person name="Phongsopitanun W."/>
            <person name="Tanasupawat S."/>
        </authorList>
    </citation>
    <scope>NUCLEOTIDE SEQUENCE</scope>
    <source>
        <strain evidence="6">7R015</strain>
    </source>
</reference>
<feature type="transmembrane region" description="Helical" evidence="4">
    <location>
        <begin position="295"/>
        <end position="315"/>
    </location>
</feature>
<gene>
    <name evidence="6" type="primary">tcuB</name>
    <name evidence="6" type="ORF">MQP27_29895</name>
</gene>
<dbReference type="InterPro" id="IPR017896">
    <property type="entry name" value="4Fe4S_Fe-S-bd"/>
</dbReference>
<evidence type="ECO:0000313" key="6">
    <source>
        <dbReference type="EMBL" id="MCI3275303.1"/>
    </source>
</evidence>
<keyword evidence="4" id="KW-0472">Membrane</keyword>
<keyword evidence="4" id="KW-0812">Transmembrane</keyword>
<dbReference type="RefSeq" id="WP_242769066.1">
    <property type="nucleotide sequence ID" value="NZ_JALDAY010000009.1"/>
</dbReference>
<keyword evidence="1" id="KW-0479">Metal-binding</keyword>
<keyword evidence="2" id="KW-0408">Iron</keyword>
<feature type="transmembrane region" description="Helical" evidence="4">
    <location>
        <begin position="138"/>
        <end position="161"/>
    </location>
</feature>
<dbReference type="InterPro" id="IPR012830">
    <property type="entry name" value="Citrate_utilization_prot_B"/>
</dbReference>
<evidence type="ECO:0000313" key="7">
    <source>
        <dbReference type="Proteomes" id="UP001165269"/>
    </source>
</evidence>
<name>A0ABS9YDK1_9ACTN</name>
<dbReference type="NCBIfam" id="TIGR02484">
    <property type="entry name" value="CitB"/>
    <property type="match status" value="1"/>
</dbReference>
<keyword evidence="7" id="KW-1185">Reference proteome</keyword>
<evidence type="ECO:0000256" key="3">
    <source>
        <dbReference type="ARBA" id="ARBA00023014"/>
    </source>
</evidence>
<feature type="transmembrane region" description="Helical" evidence="4">
    <location>
        <begin position="96"/>
        <end position="118"/>
    </location>
</feature>
<organism evidence="6 7">
    <name type="scientific">Streptomyces cylindrosporus</name>
    <dbReference type="NCBI Taxonomy" id="2927583"/>
    <lineage>
        <taxon>Bacteria</taxon>
        <taxon>Bacillati</taxon>
        <taxon>Actinomycetota</taxon>
        <taxon>Actinomycetes</taxon>
        <taxon>Kitasatosporales</taxon>
        <taxon>Streptomycetaceae</taxon>
        <taxon>Streptomyces</taxon>
    </lineage>
</organism>
<dbReference type="Proteomes" id="UP001165269">
    <property type="component" value="Unassembled WGS sequence"/>
</dbReference>
<feature type="transmembrane region" description="Helical" evidence="4">
    <location>
        <begin position="272"/>
        <end position="289"/>
    </location>
</feature>
<feature type="transmembrane region" description="Helical" evidence="4">
    <location>
        <begin position="239"/>
        <end position="265"/>
    </location>
</feature>
<sequence>MPLDDLFDEARRQLTVCNSCRYCAGYCPVWPALELRPAPERRDITHLANLCHDCGDCLSACMYAPPHEFAVAPPSVFADVRKDTYRRYVWPRRAPGRLGTGIAFAAVCLVLALLSRLFTGRWFGAADRPGDPYEVLPHVPLLIAVGVPGVWALAVFGWAALRYWRDIHGRLADLFRPRAWRTTFVQAVQLRHMEGGGAGCEVPGRRGFHLVLLYGFGLCAVSTTAAALLQNVLGAQPPYSWVSVPVISGGVGGIAMLVGGTGLWVRGGGSGFLWSLLVLAATGMLTLLLRETVAFGPLLLLHVAAVVTAFGTAPYSKFVHWIFRMLSIHHDNLER</sequence>
<evidence type="ECO:0000256" key="1">
    <source>
        <dbReference type="ARBA" id="ARBA00022723"/>
    </source>
</evidence>
<keyword evidence="4" id="KW-1133">Transmembrane helix</keyword>
<evidence type="ECO:0000256" key="4">
    <source>
        <dbReference type="SAM" id="Phobius"/>
    </source>
</evidence>
<dbReference type="PROSITE" id="PS51379">
    <property type="entry name" value="4FE4S_FER_2"/>
    <property type="match status" value="1"/>
</dbReference>
<feature type="domain" description="4Fe-4S ferredoxin-type" evidence="5">
    <location>
        <begin position="8"/>
        <end position="38"/>
    </location>
</feature>
<evidence type="ECO:0000259" key="5">
    <source>
        <dbReference type="PROSITE" id="PS51379"/>
    </source>
</evidence>